<accession>A0AAZ3PVT2</accession>
<dbReference type="Ensembl" id="ENSOTST00005183498.1">
    <property type="protein sequence ID" value="ENSOTSP00005120977.1"/>
    <property type="gene ID" value="ENSOTSG00005076195.1"/>
</dbReference>
<evidence type="ECO:0000313" key="2">
    <source>
        <dbReference type="Proteomes" id="UP000694402"/>
    </source>
</evidence>
<keyword evidence="2" id="KW-1185">Reference proteome</keyword>
<organism evidence="1 2">
    <name type="scientific">Oncorhynchus tshawytscha</name>
    <name type="common">Chinook salmon</name>
    <name type="synonym">Salmo tshawytscha</name>
    <dbReference type="NCBI Taxonomy" id="74940"/>
    <lineage>
        <taxon>Eukaryota</taxon>
        <taxon>Metazoa</taxon>
        <taxon>Chordata</taxon>
        <taxon>Craniata</taxon>
        <taxon>Vertebrata</taxon>
        <taxon>Euteleostomi</taxon>
        <taxon>Actinopterygii</taxon>
        <taxon>Neopterygii</taxon>
        <taxon>Teleostei</taxon>
        <taxon>Protacanthopterygii</taxon>
        <taxon>Salmoniformes</taxon>
        <taxon>Salmonidae</taxon>
        <taxon>Salmoninae</taxon>
        <taxon>Oncorhynchus</taxon>
    </lineage>
</organism>
<evidence type="ECO:0000313" key="1">
    <source>
        <dbReference type="Ensembl" id="ENSOTSP00005120977.1"/>
    </source>
</evidence>
<reference evidence="2" key="1">
    <citation type="journal article" date="2018" name="PLoS ONE">
        <title>Chinook salmon (Oncorhynchus tshawytscha) genome and transcriptome.</title>
        <authorList>
            <person name="Christensen K.A."/>
            <person name="Leong J.S."/>
            <person name="Sakhrani D."/>
            <person name="Biagi C.A."/>
            <person name="Minkley D.R."/>
            <person name="Withler R.E."/>
            <person name="Rondeau E.B."/>
            <person name="Koop B.F."/>
            <person name="Devlin R.H."/>
        </authorList>
    </citation>
    <scope>NUCLEOTIDE SEQUENCE [LARGE SCALE GENOMIC DNA]</scope>
</reference>
<sequence>MSYYRGSESKWGQFRRYLEKAGVLDTPQCLASPWCTSFYHYLQFKSINTLAGGKNDSTM</sequence>
<dbReference type="AlphaFoldDB" id="A0AAZ3PVT2"/>
<reference evidence="1" key="3">
    <citation type="submission" date="2025-09" db="UniProtKB">
        <authorList>
            <consortium name="Ensembl"/>
        </authorList>
    </citation>
    <scope>IDENTIFICATION</scope>
</reference>
<protein>
    <submittedName>
        <fullName evidence="1">Uncharacterized protein</fullName>
    </submittedName>
</protein>
<proteinExistence type="predicted"/>
<reference evidence="1" key="2">
    <citation type="submission" date="2025-08" db="UniProtKB">
        <authorList>
            <consortium name="Ensembl"/>
        </authorList>
    </citation>
    <scope>IDENTIFICATION</scope>
</reference>
<dbReference type="Proteomes" id="UP000694402">
    <property type="component" value="Unassembled WGS sequence"/>
</dbReference>
<name>A0AAZ3PVT2_ONCTS</name>